<dbReference type="SUPFAM" id="SSF49785">
    <property type="entry name" value="Galactose-binding domain-like"/>
    <property type="match status" value="1"/>
</dbReference>
<proteinExistence type="predicted"/>
<dbReference type="InterPro" id="IPR008979">
    <property type="entry name" value="Galactose-bd-like_sf"/>
</dbReference>
<comment type="caution">
    <text evidence="4">The sequence shown here is derived from an EMBL/GenBank/DDBJ whole genome shotgun (WGS) entry which is preliminary data.</text>
</comment>
<protein>
    <submittedName>
        <fullName evidence="4">Bacterial alpha-L-rhamnosidase</fullName>
    </submittedName>
</protein>
<dbReference type="Gene3D" id="1.50.10.10">
    <property type="match status" value="1"/>
</dbReference>
<evidence type="ECO:0000259" key="1">
    <source>
        <dbReference type="Pfam" id="PF08531"/>
    </source>
</evidence>
<dbReference type="EMBL" id="VLPK01000001">
    <property type="protein sequence ID" value="TSJ44688.1"/>
    <property type="molecule type" value="Genomic_DNA"/>
</dbReference>
<name>A0A556MXX4_9SPHI</name>
<reference evidence="4 5" key="1">
    <citation type="submission" date="2019-07" db="EMBL/GenBank/DDBJ databases">
        <authorList>
            <person name="Huq M.A."/>
        </authorList>
    </citation>
    <scope>NUCLEOTIDE SEQUENCE [LARGE SCALE GENOMIC DNA]</scope>
    <source>
        <strain evidence="4 5">MAH-19</strain>
    </source>
</reference>
<evidence type="ECO:0000313" key="5">
    <source>
        <dbReference type="Proteomes" id="UP000318733"/>
    </source>
</evidence>
<dbReference type="Pfam" id="PF08531">
    <property type="entry name" value="Bac_rhamnosid_N"/>
    <property type="match status" value="1"/>
</dbReference>
<dbReference type="Gene3D" id="2.60.120.260">
    <property type="entry name" value="Galactose-binding domain-like"/>
    <property type="match status" value="2"/>
</dbReference>
<dbReference type="AlphaFoldDB" id="A0A556MXX4"/>
<organism evidence="4 5">
    <name type="scientific">Mucilaginibacter corticis</name>
    <dbReference type="NCBI Taxonomy" id="2597670"/>
    <lineage>
        <taxon>Bacteria</taxon>
        <taxon>Pseudomonadati</taxon>
        <taxon>Bacteroidota</taxon>
        <taxon>Sphingobacteriia</taxon>
        <taxon>Sphingobacteriales</taxon>
        <taxon>Sphingobacteriaceae</taxon>
        <taxon>Mucilaginibacter</taxon>
    </lineage>
</organism>
<dbReference type="OrthoDB" id="9815108at2"/>
<evidence type="ECO:0000259" key="3">
    <source>
        <dbReference type="Pfam" id="PF17390"/>
    </source>
</evidence>
<keyword evidence="5" id="KW-1185">Reference proteome</keyword>
<dbReference type="PANTHER" id="PTHR34987">
    <property type="entry name" value="C, PUTATIVE (AFU_ORTHOLOGUE AFUA_3G02880)-RELATED"/>
    <property type="match status" value="1"/>
</dbReference>
<sequence length="783" mass="88418">MAALACFFYVANLQAQPYTAQAHKWSANWIAMPDEAGTAYGIYYFRKNLTLDQKPGAFVVHVSADNRYKLYVNEQLVAAGPARGDNFYWNYETVDLAPYLKTGKNTIAALVFNEAQYRPTAQISYRTGFLLQGETPEADIANTNYTWKCTPAVAHQPYPGYFPIMASKGEIVDMHKETGDWRKIDFDDSKWTSAAQVLEAQPKGKGDGFGWMLVQSPLPQMEMRYQRISTLRKVSGMEAPAGFPKTKGSVTIPAKSTVQFLLDQDTLTNAYITLNLSGGEGSTVKLRYAETLYDKDTGNGRLKGNRNDVEGKDFLGRADSIIANGKPGQTFTTLYWRTYRYLQVTVKTGDEPLVIDDLYGTFTGYPFKMRASLSTDNAEMKNIMAIGWRTARLCAIETYFDCPYYEQLQYIGDTRIQAMVSYYNAGNDTLARNAINQIDHSRLPDGVTQSRWPSKDNQVIPGFSLWYIGMLHDYWTYRNDKAFIKEKLTSERAILGFFDKYRQADGSLKNVPFWLYEDWVNGHGWDWGSPHKTADGNSALLDLQLLWAYKWAAEMEADLGMPAFAADYRAKAAQLTATIQTKYWSESKQLYAETSDKTTFSQHINSLAILTGIVPKEKWAGLADKILNDATLAPCSIYFKYYMHMALVKAGLGNQYLSWLGVWRDDMQLGLSTWGEEPDPQRTRSDCHAWGASPNVEFYRTLLGIDSDAPGFQKIRITPRLGDITNIAGTMPHPNGKVSVAYKLNNNNWNMSVDIPLNTTGVFVWKNKEYTLMPGQNSFVFSK</sequence>
<dbReference type="SUPFAM" id="SSF48208">
    <property type="entry name" value="Six-hairpin glycosidases"/>
    <property type="match status" value="1"/>
</dbReference>
<dbReference type="InterPro" id="IPR035396">
    <property type="entry name" value="Bac_rhamnosid6H"/>
</dbReference>
<dbReference type="InterPro" id="IPR008928">
    <property type="entry name" value="6-hairpin_glycosidase_sf"/>
</dbReference>
<evidence type="ECO:0000259" key="2">
    <source>
        <dbReference type="Pfam" id="PF17389"/>
    </source>
</evidence>
<dbReference type="Pfam" id="PF17390">
    <property type="entry name" value="Bac_rhamnosid_C"/>
    <property type="match status" value="1"/>
</dbReference>
<evidence type="ECO:0000313" key="4">
    <source>
        <dbReference type="EMBL" id="TSJ44688.1"/>
    </source>
</evidence>
<accession>A0A556MXX4</accession>
<feature type="domain" description="Alpha-L-rhamnosidase C-terminal" evidence="3">
    <location>
        <begin position="704"/>
        <end position="769"/>
    </location>
</feature>
<dbReference type="Proteomes" id="UP000318733">
    <property type="component" value="Unassembled WGS sequence"/>
</dbReference>
<dbReference type="Pfam" id="PF17389">
    <property type="entry name" value="Bac_rhamnosid6H"/>
    <property type="match status" value="1"/>
</dbReference>
<gene>
    <name evidence="4" type="ORF">FO440_10420</name>
</gene>
<dbReference type="InterPro" id="IPR035398">
    <property type="entry name" value="Bac_rhamnosid_C"/>
</dbReference>
<dbReference type="InterPro" id="IPR012341">
    <property type="entry name" value="6hp_glycosidase-like_sf"/>
</dbReference>
<dbReference type="Gene3D" id="2.60.420.10">
    <property type="entry name" value="Maltose phosphorylase, domain 3"/>
    <property type="match status" value="1"/>
</dbReference>
<dbReference type="InterPro" id="IPR013737">
    <property type="entry name" value="Bac_rhamnosid_N"/>
</dbReference>
<feature type="domain" description="Bacterial alpha-L-rhamnosidase N-terminal" evidence="1">
    <location>
        <begin position="89"/>
        <end position="197"/>
    </location>
</feature>
<feature type="domain" description="Alpha-L-rhamnosidase six-hairpin glycosidase" evidence="2">
    <location>
        <begin position="371"/>
        <end position="625"/>
    </location>
</feature>
<dbReference type="GO" id="GO:0005975">
    <property type="term" value="P:carbohydrate metabolic process"/>
    <property type="evidence" value="ECO:0007669"/>
    <property type="project" value="InterPro"/>
</dbReference>
<dbReference type="PANTHER" id="PTHR34987:SF2">
    <property type="entry name" value="B, PUTATIVE (AFU_ORTHOLOGUE AFUA_7G05040)-RELATED"/>
    <property type="match status" value="1"/>
</dbReference>